<reference evidence="1" key="1">
    <citation type="submission" date="2025-08" db="UniProtKB">
        <authorList>
            <consortium name="Ensembl"/>
        </authorList>
    </citation>
    <scope>IDENTIFICATION</scope>
</reference>
<accession>A0A8B9PPN3</accession>
<name>A0A8B9PPN3_APTOW</name>
<dbReference type="AlphaFoldDB" id="A0A8B9PPN3"/>
<protein>
    <submittedName>
        <fullName evidence="1">Uncharacterized protein</fullName>
    </submittedName>
</protein>
<proteinExistence type="predicted"/>
<sequence length="78" mass="9006">MYCVIQKDKFWLTDVAITGHFERLEWAWWHATMKGFTGGNFRGRVAAGIAGEALTVGREKDAFDYIQPKKRKPKDQCK</sequence>
<dbReference type="Ensembl" id="ENSAOWT00000017742.1">
    <property type="protein sequence ID" value="ENSAOWP00000015634.1"/>
    <property type="gene ID" value="ENSAOWG00000010637.1"/>
</dbReference>
<reference evidence="1" key="2">
    <citation type="submission" date="2025-09" db="UniProtKB">
        <authorList>
            <consortium name="Ensembl"/>
        </authorList>
    </citation>
    <scope>IDENTIFICATION</scope>
</reference>
<evidence type="ECO:0000313" key="2">
    <source>
        <dbReference type="Proteomes" id="UP000694424"/>
    </source>
</evidence>
<evidence type="ECO:0000313" key="1">
    <source>
        <dbReference type="Ensembl" id="ENSAOWP00000015634.1"/>
    </source>
</evidence>
<dbReference type="Proteomes" id="UP000694424">
    <property type="component" value="Unplaced"/>
</dbReference>
<keyword evidence="2" id="KW-1185">Reference proteome</keyword>
<organism evidence="1 2">
    <name type="scientific">Apteryx owenii</name>
    <name type="common">Little spotted kiwi</name>
    <dbReference type="NCBI Taxonomy" id="8824"/>
    <lineage>
        <taxon>Eukaryota</taxon>
        <taxon>Metazoa</taxon>
        <taxon>Chordata</taxon>
        <taxon>Craniata</taxon>
        <taxon>Vertebrata</taxon>
        <taxon>Euteleostomi</taxon>
        <taxon>Archelosauria</taxon>
        <taxon>Archosauria</taxon>
        <taxon>Dinosauria</taxon>
        <taxon>Saurischia</taxon>
        <taxon>Theropoda</taxon>
        <taxon>Coelurosauria</taxon>
        <taxon>Aves</taxon>
        <taxon>Palaeognathae</taxon>
        <taxon>Apterygiformes</taxon>
        <taxon>Apterygidae</taxon>
        <taxon>Apteryx</taxon>
    </lineage>
</organism>